<evidence type="ECO:0000259" key="4">
    <source>
        <dbReference type="Pfam" id="PF02826"/>
    </source>
</evidence>
<accession>A0A2W5QFE6</accession>
<dbReference type="InterPro" id="IPR029753">
    <property type="entry name" value="D-isomer_DH_CS"/>
</dbReference>
<dbReference type="GO" id="GO:0016618">
    <property type="term" value="F:hydroxypyruvate reductase [NAD(P)H] activity"/>
    <property type="evidence" value="ECO:0007669"/>
    <property type="project" value="TreeGrafter"/>
</dbReference>
<organism evidence="5 6">
    <name type="scientific">Rhodovulum sulfidophilum</name>
    <name type="common">Rhodobacter sulfidophilus</name>
    <dbReference type="NCBI Taxonomy" id="35806"/>
    <lineage>
        <taxon>Bacteria</taxon>
        <taxon>Pseudomonadati</taxon>
        <taxon>Pseudomonadota</taxon>
        <taxon>Alphaproteobacteria</taxon>
        <taxon>Rhodobacterales</taxon>
        <taxon>Paracoccaceae</taxon>
        <taxon>Rhodovulum</taxon>
    </lineage>
</organism>
<proteinExistence type="predicted"/>
<keyword evidence="2" id="KW-0520">NAD</keyword>
<dbReference type="GO" id="GO:0005829">
    <property type="term" value="C:cytosol"/>
    <property type="evidence" value="ECO:0007669"/>
    <property type="project" value="TreeGrafter"/>
</dbReference>
<feature type="region of interest" description="Disordered" evidence="3">
    <location>
        <begin position="28"/>
        <end position="52"/>
    </location>
</feature>
<evidence type="ECO:0000313" key="5">
    <source>
        <dbReference type="EMBL" id="PZQ50180.1"/>
    </source>
</evidence>
<dbReference type="InterPro" id="IPR006140">
    <property type="entry name" value="D-isomer_DH_NAD-bd"/>
</dbReference>
<dbReference type="SUPFAM" id="SSF51735">
    <property type="entry name" value="NAD(P)-binding Rossmann-fold domains"/>
    <property type="match status" value="1"/>
</dbReference>
<evidence type="ECO:0000256" key="2">
    <source>
        <dbReference type="ARBA" id="ARBA00023027"/>
    </source>
</evidence>
<dbReference type="GO" id="GO:0030267">
    <property type="term" value="F:glyoxylate reductase (NADPH) activity"/>
    <property type="evidence" value="ECO:0007669"/>
    <property type="project" value="TreeGrafter"/>
</dbReference>
<evidence type="ECO:0000256" key="3">
    <source>
        <dbReference type="SAM" id="MobiDB-lite"/>
    </source>
</evidence>
<comment type="caution">
    <text evidence="5">The sequence shown here is derived from an EMBL/GenBank/DDBJ whole genome shotgun (WGS) entry which is preliminary data.</text>
</comment>
<dbReference type="PANTHER" id="PTHR10996:SF178">
    <property type="entry name" value="2-HYDROXYACID DEHYDROGENASE YGL185C-RELATED"/>
    <property type="match status" value="1"/>
</dbReference>
<feature type="domain" description="D-isomer specific 2-hydroxyacid dehydrogenase NAD-binding" evidence="4">
    <location>
        <begin position="219"/>
        <end position="375"/>
    </location>
</feature>
<dbReference type="CDD" id="cd12165">
    <property type="entry name" value="2-Hacid_dh_6"/>
    <property type="match status" value="1"/>
</dbReference>
<name>A0A2W5QFE6_RHOSU</name>
<dbReference type="PANTHER" id="PTHR10996">
    <property type="entry name" value="2-HYDROXYACID DEHYDROGENASE-RELATED"/>
    <property type="match status" value="1"/>
</dbReference>
<dbReference type="InterPro" id="IPR036291">
    <property type="entry name" value="NAD(P)-bd_dom_sf"/>
</dbReference>
<dbReference type="GO" id="GO:0051287">
    <property type="term" value="F:NAD binding"/>
    <property type="evidence" value="ECO:0007669"/>
    <property type="project" value="InterPro"/>
</dbReference>
<dbReference type="Gene3D" id="3.40.50.720">
    <property type="entry name" value="NAD(P)-binding Rossmann-like Domain"/>
    <property type="match status" value="2"/>
</dbReference>
<protein>
    <recommendedName>
        <fullName evidence="4">D-isomer specific 2-hydroxyacid dehydrogenase NAD-binding domain-containing protein</fullName>
    </recommendedName>
</protein>
<sequence>MARRFRARWTSCRRTSCRASRPLRRTWTRSRPWIRASGPRTPPRPPSASTSGCCGSAPLRFDHARAACVRPRPPRQAPDRIRRAAACRKGKDMKIGLLGVLVNQVDRLRKFWDFPYEIVDLSTPAPAGGKHRVDVLLSVVFKPEHAALVDFRLLQATGVGVDGIDFSALPPAAWVCNMYHHEGPIAEYCILAMLAREVGWTALTTTPFRDDWSELFFTRARHGEIAGKTLGIVGFGHIGKALARRATAMGMKVVATASRAKPASDGAEWIKGPEDLGELLATSDYVVVCCELTERTRGMIAAAELARMKRDAVIINVARGPIIDEQALYGALAEKRIGGAVLDVWYANPSARGDGVLPSTLRFDLLDNVVATPYVSAWTEQLGDRRYSDVARNIRNLIEGRPLMNVVRAPQDS</sequence>
<keyword evidence="1" id="KW-0560">Oxidoreductase</keyword>
<dbReference type="PROSITE" id="PS00671">
    <property type="entry name" value="D_2_HYDROXYACID_DH_3"/>
    <property type="match status" value="1"/>
</dbReference>
<gene>
    <name evidence="5" type="ORF">DI556_08935</name>
</gene>
<evidence type="ECO:0000256" key="1">
    <source>
        <dbReference type="ARBA" id="ARBA00023002"/>
    </source>
</evidence>
<dbReference type="Pfam" id="PF02826">
    <property type="entry name" value="2-Hacid_dh_C"/>
    <property type="match status" value="1"/>
</dbReference>
<dbReference type="InterPro" id="IPR050223">
    <property type="entry name" value="D-isomer_2-hydroxyacid_DH"/>
</dbReference>
<dbReference type="EMBL" id="QFPW01000005">
    <property type="protein sequence ID" value="PZQ50180.1"/>
    <property type="molecule type" value="Genomic_DNA"/>
</dbReference>
<evidence type="ECO:0000313" key="6">
    <source>
        <dbReference type="Proteomes" id="UP000249185"/>
    </source>
</evidence>
<reference evidence="5 6" key="1">
    <citation type="submission" date="2017-08" db="EMBL/GenBank/DDBJ databases">
        <title>Infants hospitalized years apart are colonized by the same room-sourced microbial strains.</title>
        <authorList>
            <person name="Brooks B."/>
            <person name="Olm M.R."/>
            <person name="Firek B.A."/>
            <person name="Baker R."/>
            <person name="Thomas B.C."/>
            <person name="Morowitz M.J."/>
            <person name="Banfield J.F."/>
        </authorList>
    </citation>
    <scope>NUCLEOTIDE SEQUENCE [LARGE SCALE GENOMIC DNA]</scope>
    <source>
        <strain evidence="5">S2_005_002_R2_34</strain>
    </source>
</reference>
<dbReference type="Proteomes" id="UP000249185">
    <property type="component" value="Unassembled WGS sequence"/>
</dbReference>
<dbReference type="AlphaFoldDB" id="A0A2W5QFE6"/>